<dbReference type="NCBIfam" id="TIGR01552">
    <property type="entry name" value="phd_fam"/>
    <property type="match status" value="1"/>
</dbReference>
<name>A0A1M5L926_9GAMM</name>
<dbReference type="Proteomes" id="UP000199758">
    <property type="component" value="Unassembled WGS sequence"/>
</dbReference>
<protein>
    <recommendedName>
        <fullName evidence="2">Antitoxin</fullName>
    </recommendedName>
</protein>
<dbReference type="Gene3D" id="3.40.1620.10">
    <property type="entry name" value="YefM-like domain"/>
    <property type="match status" value="1"/>
</dbReference>
<keyword evidence="4" id="KW-1185">Reference proteome</keyword>
<dbReference type="RefSeq" id="WP_072894321.1">
    <property type="nucleotide sequence ID" value="NZ_FQWZ01000002.1"/>
</dbReference>
<evidence type="ECO:0000256" key="2">
    <source>
        <dbReference type="RuleBase" id="RU362080"/>
    </source>
</evidence>
<sequence>MKSVSIAQARDSLTELLYEAEGGRPVQVTRRGKAVAVLLSEAEYERLRGSARPDFAGWCQAWRARQGAGFEGVTADELDRWAEF</sequence>
<evidence type="ECO:0000313" key="3">
    <source>
        <dbReference type="EMBL" id="SHG61624.1"/>
    </source>
</evidence>
<organism evidence="3 4">
    <name type="scientific">Hydrocarboniphaga daqingensis</name>
    <dbReference type="NCBI Taxonomy" id="490188"/>
    <lineage>
        <taxon>Bacteria</taxon>
        <taxon>Pseudomonadati</taxon>
        <taxon>Pseudomonadota</taxon>
        <taxon>Gammaproteobacteria</taxon>
        <taxon>Nevskiales</taxon>
        <taxon>Nevskiaceae</taxon>
        <taxon>Hydrocarboniphaga</taxon>
    </lineage>
</organism>
<dbReference type="OrthoDB" id="71688at2"/>
<dbReference type="InterPro" id="IPR036165">
    <property type="entry name" value="YefM-like_sf"/>
</dbReference>
<evidence type="ECO:0000256" key="1">
    <source>
        <dbReference type="ARBA" id="ARBA00009981"/>
    </source>
</evidence>
<dbReference type="STRING" id="490188.SAMN04488068_0777"/>
<dbReference type="InterPro" id="IPR006442">
    <property type="entry name" value="Antitoxin_Phd/YefM"/>
</dbReference>
<comment type="similarity">
    <text evidence="1 2">Belongs to the phD/YefM antitoxin family.</text>
</comment>
<dbReference type="Pfam" id="PF02604">
    <property type="entry name" value="PhdYeFM_antitox"/>
    <property type="match status" value="1"/>
</dbReference>
<gene>
    <name evidence="3" type="ORF">SAMN04488068_0777</name>
</gene>
<comment type="function">
    <text evidence="2">Antitoxin component of a type II toxin-antitoxin (TA) system.</text>
</comment>
<dbReference type="SUPFAM" id="SSF143120">
    <property type="entry name" value="YefM-like"/>
    <property type="match status" value="1"/>
</dbReference>
<dbReference type="EMBL" id="FQWZ01000002">
    <property type="protein sequence ID" value="SHG61624.1"/>
    <property type="molecule type" value="Genomic_DNA"/>
</dbReference>
<reference evidence="3 4" key="1">
    <citation type="submission" date="2016-11" db="EMBL/GenBank/DDBJ databases">
        <authorList>
            <person name="Jaros S."/>
            <person name="Januszkiewicz K."/>
            <person name="Wedrychowicz H."/>
        </authorList>
    </citation>
    <scope>NUCLEOTIDE SEQUENCE [LARGE SCALE GENOMIC DNA]</scope>
    <source>
        <strain evidence="3 4">CGMCC 1.7049</strain>
    </source>
</reference>
<proteinExistence type="inferred from homology"/>
<dbReference type="AlphaFoldDB" id="A0A1M5L926"/>
<accession>A0A1M5L926</accession>
<evidence type="ECO:0000313" key="4">
    <source>
        <dbReference type="Proteomes" id="UP000199758"/>
    </source>
</evidence>